<comment type="caution">
    <text evidence="2">The sequence shown here is derived from an EMBL/GenBank/DDBJ whole genome shotgun (WGS) entry which is preliminary data.</text>
</comment>
<protein>
    <submittedName>
        <fullName evidence="2">Uncharacterized protein</fullName>
    </submittedName>
</protein>
<dbReference type="Proteomes" id="UP001163046">
    <property type="component" value="Unassembled WGS sequence"/>
</dbReference>
<feature type="compositionally biased region" description="Polar residues" evidence="1">
    <location>
        <begin position="19"/>
        <end position="29"/>
    </location>
</feature>
<dbReference type="OrthoDB" id="5987761at2759"/>
<evidence type="ECO:0000313" key="3">
    <source>
        <dbReference type="Proteomes" id="UP001163046"/>
    </source>
</evidence>
<accession>A0A9X0CHH7</accession>
<feature type="compositionally biased region" description="Basic and acidic residues" evidence="1">
    <location>
        <begin position="34"/>
        <end position="49"/>
    </location>
</feature>
<name>A0A9X0CHH7_9CNID</name>
<evidence type="ECO:0000256" key="1">
    <source>
        <dbReference type="SAM" id="MobiDB-lite"/>
    </source>
</evidence>
<feature type="non-terminal residue" evidence="2">
    <location>
        <position position="153"/>
    </location>
</feature>
<feature type="region of interest" description="Disordered" evidence="1">
    <location>
        <begin position="19"/>
        <end position="49"/>
    </location>
</feature>
<sequence length="153" mass="17408">SCHKSGETKGISVLVEGSSSSHVKSFQNYRKSKGKECKGRVSKSDRAKKRKEDVVINIGLLEWKKDNGDGTRALFLPGSQTEIFTLKRYQEEIRKDFKRITLFLCTEHDLMKFQGQGESGDLSEEPVIEKMNMPIEVPRDSSPSEVEVEIVWQ</sequence>
<evidence type="ECO:0000313" key="2">
    <source>
        <dbReference type="EMBL" id="KAJ7349543.1"/>
    </source>
</evidence>
<dbReference type="EMBL" id="MU827412">
    <property type="protein sequence ID" value="KAJ7349543.1"/>
    <property type="molecule type" value="Genomic_DNA"/>
</dbReference>
<proteinExistence type="predicted"/>
<reference evidence="2" key="1">
    <citation type="submission" date="2023-01" db="EMBL/GenBank/DDBJ databases">
        <title>Genome assembly of the deep-sea coral Lophelia pertusa.</title>
        <authorList>
            <person name="Herrera S."/>
            <person name="Cordes E."/>
        </authorList>
    </citation>
    <scope>NUCLEOTIDE SEQUENCE</scope>
    <source>
        <strain evidence="2">USNM1676648</strain>
        <tissue evidence="2">Polyp</tissue>
    </source>
</reference>
<keyword evidence="3" id="KW-1185">Reference proteome</keyword>
<organism evidence="2 3">
    <name type="scientific">Desmophyllum pertusum</name>
    <dbReference type="NCBI Taxonomy" id="174260"/>
    <lineage>
        <taxon>Eukaryota</taxon>
        <taxon>Metazoa</taxon>
        <taxon>Cnidaria</taxon>
        <taxon>Anthozoa</taxon>
        <taxon>Hexacorallia</taxon>
        <taxon>Scleractinia</taxon>
        <taxon>Caryophylliina</taxon>
        <taxon>Caryophylliidae</taxon>
        <taxon>Desmophyllum</taxon>
    </lineage>
</organism>
<gene>
    <name evidence="2" type="ORF">OS493_038663</name>
</gene>
<dbReference type="AlphaFoldDB" id="A0A9X0CHH7"/>